<reference evidence="2 3" key="1">
    <citation type="submission" date="2019-03" db="EMBL/GenBank/DDBJ databases">
        <authorList>
            <person name="Gaulin E."/>
            <person name="Dumas B."/>
        </authorList>
    </citation>
    <scope>NUCLEOTIDE SEQUENCE [LARGE SCALE GENOMIC DNA]</scope>
    <source>
        <strain evidence="2">CBS 568.67</strain>
    </source>
</reference>
<name>A0A485LTL2_9STRA</name>
<accession>A0A485LTL2</accession>
<proteinExistence type="predicted"/>
<sequence>MAESTRRREQLRDAHSHTLSADEKLLVAHGMFVRKLVEGLERNVKSSSGVYKQRVRLSVDRHLTAMTWQPLKSRFNVFFAPKPTAIAMGAMRSIARWCDEALSVTTHASPPAVVITYTSPCDDSCGGPSDQLTIFCASDAEAAQFIASFTCLMPRQQRGKLEPRGSFTNQPKENTMVVNKIDDDIANHDGMHANNDTLPG</sequence>
<dbReference type="EMBL" id="VJMH01007546">
    <property type="protein sequence ID" value="KAF0682322.1"/>
    <property type="molecule type" value="Genomic_DNA"/>
</dbReference>
<evidence type="ECO:0000313" key="2">
    <source>
        <dbReference type="EMBL" id="VFU02172.1"/>
    </source>
</evidence>
<dbReference type="Proteomes" id="UP000332933">
    <property type="component" value="Unassembled WGS sequence"/>
</dbReference>
<keyword evidence="3" id="KW-1185">Reference proteome</keyword>
<evidence type="ECO:0000313" key="3">
    <source>
        <dbReference type="Proteomes" id="UP000332933"/>
    </source>
</evidence>
<gene>
    <name evidence="2" type="primary">Aste57867_25549</name>
    <name evidence="1" type="ORF">As57867_025470</name>
    <name evidence="2" type="ORF">ASTE57867_25549</name>
</gene>
<dbReference type="EMBL" id="CAADRA010007572">
    <property type="protein sequence ID" value="VFU02172.1"/>
    <property type="molecule type" value="Genomic_DNA"/>
</dbReference>
<reference evidence="1" key="2">
    <citation type="submission" date="2019-06" db="EMBL/GenBank/DDBJ databases">
        <title>Genomics analysis of Aphanomyces spp. identifies a new class of oomycete effector associated with host adaptation.</title>
        <authorList>
            <person name="Gaulin E."/>
        </authorList>
    </citation>
    <scope>NUCLEOTIDE SEQUENCE</scope>
    <source>
        <strain evidence="1">CBS 578.67</strain>
    </source>
</reference>
<protein>
    <submittedName>
        <fullName evidence="2">Aste57867_25549 protein</fullName>
    </submittedName>
</protein>
<organism evidence="2 3">
    <name type="scientific">Aphanomyces stellatus</name>
    <dbReference type="NCBI Taxonomy" id="120398"/>
    <lineage>
        <taxon>Eukaryota</taxon>
        <taxon>Sar</taxon>
        <taxon>Stramenopiles</taxon>
        <taxon>Oomycota</taxon>
        <taxon>Saprolegniomycetes</taxon>
        <taxon>Saprolegniales</taxon>
        <taxon>Verrucalvaceae</taxon>
        <taxon>Aphanomyces</taxon>
    </lineage>
</organism>
<evidence type="ECO:0000313" key="1">
    <source>
        <dbReference type="EMBL" id="KAF0682322.1"/>
    </source>
</evidence>
<dbReference type="AlphaFoldDB" id="A0A485LTL2"/>